<dbReference type="Proteomes" id="UP000063718">
    <property type="component" value="Unassembled WGS sequence"/>
</dbReference>
<sequence>MSVILVPQAGGTGEISKKKMASKVMSRCIIFPPTINIRQA</sequence>
<gene>
    <name evidence="1" type="ORF">MTY_1404</name>
</gene>
<accession>A0A0S6UE89</accession>
<proteinExistence type="predicted"/>
<dbReference type="EMBL" id="DF238840">
    <property type="protein sequence ID" value="GAF26067.1"/>
    <property type="molecule type" value="Genomic_DNA"/>
</dbReference>
<reference evidence="1" key="1">
    <citation type="journal article" date="2014" name="Gene">
        <title>Genome-guided analysis of transformation efficiency and carbon dioxide assimilation by Moorella thermoacetica Y72.</title>
        <authorList>
            <person name="Tsukahara K."/>
            <person name="Kita A."/>
            <person name="Nakashimada Y."/>
            <person name="Hoshino T."/>
            <person name="Murakami K."/>
        </authorList>
    </citation>
    <scope>NUCLEOTIDE SEQUENCE [LARGE SCALE GENOMIC DNA]</scope>
    <source>
        <strain evidence="1">Y72</strain>
    </source>
</reference>
<dbReference type="AlphaFoldDB" id="A0A0S6UE89"/>
<evidence type="ECO:0000313" key="1">
    <source>
        <dbReference type="EMBL" id="GAF26067.1"/>
    </source>
</evidence>
<name>A0A0S6UE89_NEOTH</name>
<organism evidence="1">
    <name type="scientific">Moorella thermoacetica Y72</name>
    <dbReference type="NCBI Taxonomy" id="1325331"/>
    <lineage>
        <taxon>Bacteria</taxon>
        <taxon>Bacillati</taxon>
        <taxon>Bacillota</taxon>
        <taxon>Clostridia</taxon>
        <taxon>Neomoorellales</taxon>
        <taxon>Neomoorellaceae</taxon>
        <taxon>Neomoorella</taxon>
    </lineage>
</organism>
<protein>
    <submittedName>
        <fullName evidence="1">Uncharacterized protein</fullName>
    </submittedName>
</protein>